<proteinExistence type="predicted"/>
<dbReference type="Gene3D" id="1.10.472.10">
    <property type="entry name" value="Cyclin-like"/>
    <property type="match status" value="1"/>
</dbReference>
<name>A0AAQ3WQT4_PASNO</name>
<evidence type="ECO:0000313" key="1">
    <source>
        <dbReference type="EMBL" id="WVZ70888.1"/>
    </source>
</evidence>
<protein>
    <submittedName>
        <fullName evidence="1">Uncharacterized protein</fullName>
    </submittedName>
</protein>
<keyword evidence="2" id="KW-1185">Reference proteome</keyword>
<dbReference type="AlphaFoldDB" id="A0AAQ3WQT4"/>
<accession>A0AAQ3WQT4</accession>
<reference evidence="1 2" key="1">
    <citation type="submission" date="2024-02" db="EMBL/GenBank/DDBJ databases">
        <title>High-quality chromosome-scale genome assembly of Pensacola bahiagrass (Paspalum notatum Flugge var. saurae).</title>
        <authorList>
            <person name="Vega J.M."/>
            <person name="Podio M."/>
            <person name="Orjuela J."/>
            <person name="Siena L.A."/>
            <person name="Pessino S.C."/>
            <person name="Combes M.C."/>
            <person name="Mariac C."/>
            <person name="Albertini E."/>
            <person name="Pupilli F."/>
            <person name="Ortiz J.P.A."/>
            <person name="Leblanc O."/>
        </authorList>
    </citation>
    <scope>NUCLEOTIDE SEQUENCE [LARGE SCALE GENOMIC DNA]</scope>
    <source>
        <strain evidence="1">R1</strain>
        <tissue evidence="1">Leaf</tissue>
    </source>
</reference>
<dbReference type="Proteomes" id="UP001341281">
    <property type="component" value="Chromosome 04"/>
</dbReference>
<dbReference type="EMBL" id="CP144748">
    <property type="protein sequence ID" value="WVZ70888.1"/>
    <property type="molecule type" value="Genomic_DNA"/>
</dbReference>
<evidence type="ECO:0000313" key="2">
    <source>
        <dbReference type="Proteomes" id="UP001341281"/>
    </source>
</evidence>
<dbReference type="InterPro" id="IPR036915">
    <property type="entry name" value="Cyclin-like_sf"/>
</dbReference>
<gene>
    <name evidence="1" type="ORF">U9M48_019517</name>
</gene>
<dbReference type="SUPFAM" id="SSF47954">
    <property type="entry name" value="Cyclin-like"/>
    <property type="match status" value="1"/>
</dbReference>
<organism evidence="1 2">
    <name type="scientific">Paspalum notatum var. saurae</name>
    <dbReference type="NCBI Taxonomy" id="547442"/>
    <lineage>
        <taxon>Eukaryota</taxon>
        <taxon>Viridiplantae</taxon>
        <taxon>Streptophyta</taxon>
        <taxon>Embryophyta</taxon>
        <taxon>Tracheophyta</taxon>
        <taxon>Spermatophyta</taxon>
        <taxon>Magnoliopsida</taxon>
        <taxon>Liliopsida</taxon>
        <taxon>Poales</taxon>
        <taxon>Poaceae</taxon>
        <taxon>PACMAD clade</taxon>
        <taxon>Panicoideae</taxon>
        <taxon>Andropogonodae</taxon>
        <taxon>Paspaleae</taxon>
        <taxon>Paspalinae</taxon>
        <taxon>Paspalum</taxon>
    </lineage>
</organism>
<sequence>MMPWLAPGPVEVEPFVRYCFEKTCPPLLREDLPLQPGPAQGEQALAPLPLPRAWPLQSLLWLQFKPHHIAAGAAFLAAKFLRYDIMFHSNFWHEFKTSPYIVQDVVQQLKELL</sequence>